<organism evidence="2 3">
    <name type="scientific">Vagococcus entomophilus</name>
    <dbReference type="NCBI Taxonomy" id="1160095"/>
    <lineage>
        <taxon>Bacteria</taxon>
        <taxon>Bacillati</taxon>
        <taxon>Bacillota</taxon>
        <taxon>Bacilli</taxon>
        <taxon>Lactobacillales</taxon>
        <taxon>Enterococcaceae</taxon>
        <taxon>Vagococcus</taxon>
    </lineage>
</organism>
<dbReference type="Proteomes" id="UP000288669">
    <property type="component" value="Unassembled WGS sequence"/>
</dbReference>
<feature type="transmembrane region" description="Helical" evidence="1">
    <location>
        <begin position="192"/>
        <end position="219"/>
    </location>
</feature>
<proteinExistence type="predicted"/>
<feature type="transmembrane region" description="Helical" evidence="1">
    <location>
        <begin position="326"/>
        <end position="344"/>
    </location>
</feature>
<dbReference type="EMBL" id="NGJZ01000002">
    <property type="protein sequence ID" value="RSU06995.1"/>
    <property type="molecule type" value="Genomic_DNA"/>
</dbReference>
<feature type="transmembrane region" description="Helical" evidence="1">
    <location>
        <begin position="295"/>
        <end position="314"/>
    </location>
</feature>
<evidence type="ECO:0000313" key="2">
    <source>
        <dbReference type="EMBL" id="RSU06995.1"/>
    </source>
</evidence>
<reference evidence="2 3" key="1">
    <citation type="submission" date="2017-05" db="EMBL/GenBank/DDBJ databases">
        <title>Vagococcus spp. assemblies.</title>
        <authorList>
            <person name="Gulvik C.A."/>
        </authorList>
    </citation>
    <scope>NUCLEOTIDE SEQUENCE [LARGE SCALE GENOMIC DNA]</scope>
    <source>
        <strain evidence="2 3">DSM 24756</strain>
    </source>
</reference>
<feature type="transmembrane region" description="Helical" evidence="1">
    <location>
        <begin position="16"/>
        <end position="35"/>
    </location>
</feature>
<feature type="transmembrane region" description="Helical" evidence="1">
    <location>
        <begin position="537"/>
        <end position="557"/>
    </location>
</feature>
<feature type="transmembrane region" description="Helical" evidence="1">
    <location>
        <begin position="106"/>
        <end position="126"/>
    </location>
</feature>
<keyword evidence="1" id="KW-1133">Transmembrane helix</keyword>
<comment type="caution">
    <text evidence="2">The sequence shown here is derived from an EMBL/GenBank/DDBJ whole genome shotgun (WGS) entry which is preliminary data.</text>
</comment>
<keyword evidence="3" id="KW-1185">Reference proteome</keyword>
<protein>
    <recommendedName>
        <fullName evidence="4">Membrane protein 6-pyruvoyl-tetrahydropterin synthase-related domain-containing protein</fullName>
    </recommendedName>
</protein>
<evidence type="ECO:0000256" key="1">
    <source>
        <dbReference type="SAM" id="Phobius"/>
    </source>
</evidence>
<feature type="transmembrane region" description="Helical" evidence="1">
    <location>
        <begin position="231"/>
        <end position="253"/>
    </location>
</feature>
<dbReference type="Pfam" id="PF09586">
    <property type="entry name" value="YfhO"/>
    <property type="match status" value="1"/>
</dbReference>
<evidence type="ECO:0000313" key="3">
    <source>
        <dbReference type="Proteomes" id="UP000288669"/>
    </source>
</evidence>
<keyword evidence="1" id="KW-0472">Membrane</keyword>
<feature type="transmembrane region" description="Helical" evidence="1">
    <location>
        <begin position="356"/>
        <end position="374"/>
    </location>
</feature>
<dbReference type="OrthoDB" id="9784157at2"/>
<name>A0A430AGF7_9ENTE</name>
<gene>
    <name evidence="2" type="ORF">CBF30_06960</name>
</gene>
<evidence type="ECO:0008006" key="4">
    <source>
        <dbReference type="Google" id="ProtNLM"/>
    </source>
</evidence>
<feature type="transmembrane region" description="Helical" evidence="1">
    <location>
        <begin position="83"/>
        <end position="100"/>
    </location>
</feature>
<dbReference type="InterPro" id="IPR018580">
    <property type="entry name" value="Uncharacterised_YfhO"/>
</dbReference>
<keyword evidence="1" id="KW-0812">Transmembrane</keyword>
<dbReference type="RefSeq" id="WP_126824253.1">
    <property type="nucleotide sequence ID" value="NZ_JBHLWU010000002.1"/>
</dbReference>
<dbReference type="AlphaFoldDB" id="A0A430AGF7"/>
<feature type="transmembrane region" description="Helical" evidence="1">
    <location>
        <begin position="164"/>
        <end position="180"/>
    </location>
</feature>
<accession>A0A430AGF7</accession>
<sequence length="580" mass="66861">MLKYKYPTLFHKKNRWIWIVIGLLLLSFISIFPISLQSFIYNQDDLPFHKLRLEGYFQSVASGNLFPKIFYNMANGSGYGADLFYPSILLLPYAFLRIIGLPFVQAYFSFQFFLSFQTALFAYLFMQKVSHNQKKSWLFTTIYTLSTYRLLDQSVRGALGETQAFAYLPIAMLGLYYIFFTDQERRGVAPLVIGMSLLLCSHFITSFMFALFILGYLIFAKDTLLKKKIQFFNLAISGIWTFFLTSWVLLPILEQTLAVPFNFGNGSLWSIGLNFSLATLLQNSLTTLSGVWSDIQPNIGIFLLIVAAISIFYFKKVSKKTQHLIFISFLLLILSTNLFPWSLFQHSFLKFIQFPWRILLFVSFFFSLVAVSIWEEKMNKWKNSVPILTGIICLLSISFTSNTLYQFQSIQTNQITNENYGTFQTTALGGGKEYLIAGTNYDQIMQLDQKNITPITALEAIKTLQVERYQNGMIVTLDTQKTTTFQTPFLYYKGYQANDKNGTVYQASEKGGRVTFTVPKGQHSLTIRYQKTLIQQVAGWLSLIAWILFLLWVFTIYHKQDPWKMAPFDTKRKPIATSTI</sequence>